<accession>A0A1X6XIQ9</accession>
<protein>
    <submittedName>
        <fullName evidence="1">Uncharacterized protein</fullName>
    </submittedName>
</protein>
<gene>
    <name evidence="1" type="ORF">FM105_08975</name>
</gene>
<keyword evidence="2" id="KW-1185">Reference proteome</keyword>
<dbReference type="AlphaFoldDB" id="A0A1X6XIQ9"/>
<sequence>MLTTTPLLPVLFATAVTARLAERTVPDDVSEAFVSAGLPVPLIVSDTVFAPPAGSGAEVPAGLLLWAAGLRRAGAVRVRAEPVHPSLPLRVPRLDRDGRRATARASARTRALCVVEDADGAALAVAAVGLEGDVVVVPCAPSVFTTVDHITPAEASRRLRESVMHALAAVEAHGQSFTDADSEPLADLPWRDWQADLSGDHDDTQHAALALLTGDHDAARSLHTALHVHGSLSSLAVPAQTGGPVVGPALAEVHSAAARVITALTRLRIES</sequence>
<proteinExistence type="predicted"/>
<reference evidence="2" key="1">
    <citation type="submission" date="2017-02" db="EMBL/GenBank/DDBJ databases">
        <authorList>
            <person name="Dridi B."/>
        </authorList>
    </citation>
    <scope>NUCLEOTIDE SEQUENCE [LARGE SCALE GENOMIC DNA]</scope>
    <source>
        <strain evidence="2">B Co 03.10</strain>
    </source>
</reference>
<dbReference type="Proteomes" id="UP000196581">
    <property type="component" value="Unassembled WGS sequence"/>
</dbReference>
<dbReference type="EMBL" id="FWFF01000014">
    <property type="protein sequence ID" value="SLM98417.1"/>
    <property type="molecule type" value="Genomic_DNA"/>
</dbReference>
<evidence type="ECO:0000313" key="1">
    <source>
        <dbReference type="EMBL" id="SLM98417.1"/>
    </source>
</evidence>
<evidence type="ECO:0000313" key="2">
    <source>
        <dbReference type="Proteomes" id="UP000196581"/>
    </source>
</evidence>
<organism evidence="1 2">
    <name type="scientific">Brevibacterium yomogidense</name>
    <dbReference type="NCBI Taxonomy" id="946573"/>
    <lineage>
        <taxon>Bacteria</taxon>
        <taxon>Bacillati</taxon>
        <taxon>Actinomycetota</taxon>
        <taxon>Actinomycetes</taxon>
        <taxon>Micrococcales</taxon>
        <taxon>Brevibacteriaceae</taxon>
        <taxon>Brevibacterium</taxon>
    </lineage>
</organism>
<name>A0A1X6XIQ9_9MICO</name>
<dbReference type="RefSeq" id="WP_087007399.1">
    <property type="nucleotide sequence ID" value="NZ_FWFF01000014.1"/>
</dbReference>